<comment type="caution">
    <text evidence="14">The sequence shown here is derived from an EMBL/GenBank/DDBJ whole genome shotgun (WGS) entry which is preliminary data.</text>
</comment>
<protein>
    <recommendedName>
        <fullName evidence="13">PBZ-type domain-containing protein</fullName>
    </recommendedName>
</protein>
<keyword evidence="4" id="KW-0227">DNA damage</keyword>
<evidence type="ECO:0000256" key="1">
    <source>
        <dbReference type="ARBA" id="ARBA00004123"/>
    </source>
</evidence>
<feature type="site" description="Interaction with DNA" evidence="11">
    <location>
        <position position="679"/>
    </location>
</feature>
<evidence type="ECO:0000256" key="9">
    <source>
        <dbReference type="PIRSR" id="PIRSR610347-1"/>
    </source>
</evidence>
<dbReference type="CDD" id="cd09193">
    <property type="entry name" value="PLDc_mTdp1_1"/>
    <property type="match status" value="1"/>
</dbReference>
<feature type="domain" description="PBZ-type" evidence="13">
    <location>
        <begin position="217"/>
        <end position="242"/>
    </location>
</feature>
<reference evidence="14" key="1">
    <citation type="journal article" date="2023" name="Mol. Biol. Evol.">
        <title>Third-Generation Sequencing Reveals the Adaptive Role of the Epigenome in Three Deep-Sea Polychaetes.</title>
        <authorList>
            <person name="Perez M."/>
            <person name="Aroh O."/>
            <person name="Sun Y."/>
            <person name="Lan Y."/>
            <person name="Juniper S.K."/>
            <person name="Young C.R."/>
            <person name="Angers B."/>
            <person name="Qian P.Y."/>
        </authorList>
    </citation>
    <scope>NUCLEOTIDE SEQUENCE</scope>
    <source>
        <strain evidence="14">R07B-5</strain>
    </source>
</reference>
<evidence type="ECO:0000256" key="2">
    <source>
        <dbReference type="ARBA" id="ARBA00010205"/>
    </source>
</evidence>
<dbReference type="PANTHER" id="PTHR12415">
    <property type="entry name" value="TYROSYL-DNA PHOSPHODIESTERASE 1"/>
    <property type="match status" value="1"/>
</dbReference>
<dbReference type="GO" id="GO:0017005">
    <property type="term" value="F:3'-tyrosyl-DNA phosphodiesterase activity"/>
    <property type="evidence" value="ECO:0007669"/>
    <property type="project" value="TreeGrafter"/>
</dbReference>
<dbReference type="GO" id="GO:0004527">
    <property type="term" value="F:exonuclease activity"/>
    <property type="evidence" value="ECO:0007669"/>
    <property type="project" value="UniProtKB-KW"/>
</dbReference>
<evidence type="ECO:0000256" key="12">
    <source>
        <dbReference type="SAM" id="MobiDB-lite"/>
    </source>
</evidence>
<accession>A0AAD9UJ19</accession>
<dbReference type="Proteomes" id="UP001209878">
    <property type="component" value="Unassembled WGS sequence"/>
</dbReference>
<name>A0AAD9UJ19_RIDPI</name>
<feature type="compositionally biased region" description="Low complexity" evidence="12">
    <location>
        <begin position="273"/>
        <end position="285"/>
    </location>
</feature>
<keyword evidence="7" id="KW-0234">DNA repair</keyword>
<dbReference type="InterPro" id="IPR019406">
    <property type="entry name" value="APLF_PBZ"/>
</dbReference>
<sequence length="744" mass="83055">MSNLLVTILSDSDPDSERSVSPNHNLFESETIQGKEHIVSDTDSDITVDLQETGTTCTISDLKDALLAKNAQNLFGVINIPSTSAYSSATNDIMSHLSKDACRVKETEYAHEISDTDSDTSVHLLKNKYSTKRASFAKNTGSNKRKHPSSMPDISKTEHCRPAALRQSDQISDSDSDEQSKSPRGMKRVGPSDAKNKKTSEVQVIKNRSPVKAADNRPMCKYGTNCYRKNPVHFREFKHPGKYKSPITNQICGATDKGRPREDYSPPRKRMKSPNTSSSPASAAHPPAPTSFRPQNSPAYRPASTSSRPLSTARDVVHDAQPLSFLLTKVAGISATHNARLAVSLKDILSPSMGNLQKSVQFNYMFDIPWLMSQYPAEFRKKPLLLVHGFQRREKTDLDVAASQYDNLRLCQARLEIMYGTHHSKMMLLQYDAGLRVVIHTANLVQGDWHQKSQGVWVSPVFPKLPTGSGPRDGDSETGFKKDLLGYLRAYKQHHLEEWIRVIGEHDMSSSQVCIVASVPGRHTGATKSMFGHLKLRKTLEQLGPDPGSTRGWPVIGQFSSIGSLGATKDAWLCKEWLQSLAAGKRMGLGLETTSSPLLLVYPSKDTVRESLEGYPAGGSLPYSINVAKKQPYLHEFWHHWRSEVRGRTHACPHIKTYTKISPDCRHLAWFLVTSANLSKAAWGALEKNSSQLMIRSYEIGVLFLPKFFLYKLCCVVAERPWVWDIPYVDKPDRNGLKWCPPLK</sequence>
<evidence type="ECO:0000256" key="8">
    <source>
        <dbReference type="ARBA" id="ARBA00023242"/>
    </source>
</evidence>
<dbReference type="PANTHER" id="PTHR12415:SF0">
    <property type="entry name" value="TYROSYL-DNA PHOSPHODIESTERASE 1"/>
    <property type="match status" value="1"/>
</dbReference>
<comment type="similarity">
    <text evidence="2">Belongs to the tyrosyl-DNA phosphodiesterase family.</text>
</comment>
<gene>
    <name evidence="14" type="ORF">NP493_57g01061</name>
</gene>
<dbReference type="CDD" id="cd09195">
    <property type="entry name" value="PLDc_mTdp1_2"/>
    <property type="match status" value="1"/>
</dbReference>
<feature type="binding site" evidence="10">
    <location>
        <position position="656"/>
    </location>
    <ligand>
        <name>substrate</name>
    </ligand>
</feature>
<evidence type="ECO:0000256" key="7">
    <source>
        <dbReference type="ARBA" id="ARBA00023204"/>
    </source>
</evidence>
<dbReference type="AlphaFoldDB" id="A0AAD9UJ19"/>
<dbReference type="Pfam" id="PF10283">
    <property type="entry name" value="zf-CCHH"/>
    <property type="match status" value="1"/>
</dbReference>
<feature type="region of interest" description="Disordered" evidence="12">
    <location>
        <begin position="238"/>
        <end position="313"/>
    </location>
</feature>
<evidence type="ECO:0000256" key="6">
    <source>
        <dbReference type="ARBA" id="ARBA00022839"/>
    </source>
</evidence>
<dbReference type="Pfam" id="PF06087">
    <property type="entry name" value="Tyr-DNA_phospho"/>
    <property type="match status" value="1"/>
</dbReference>
<evidence type="ECO:0000259" key="13">
    <source>
        <dbReference type="Pfam" id="PF10283"/>
    </source>
</evidence>
<keyword evidence="6" id="KW-0269">Exonuclease</keyword>
<keyword evidence="8" id="KW-0539">Nucleus</keyword>
<evidence type="ECO:0000256" key="10">
    <source>
        <dbReference type="PIRSR" id="PIRSR610347-2"/>
    </source>
</evidence>
<feature type="binding site" evidence="10">
    <location>
        <position position="425"/>
    </location>
    <ligand>
        <name>substrate</name>
    </ligand>
</feature>
<evidence type="ECO:0000256" key="5">
    <source>
        <dbReference type="ARBA" id="ARBA00022801"/>
    </source>
</evidence>
<dbReference type="GO" id="GO:0003690">
    <property type="term" value="F:double-stranded DNA binding"/>
    <property type="evidence" value="ECO:0007669"/>
    <property type="project" value="TreeGrafter"/>
</dbReference>
<dbReference type="InterPro" id="IPR010347">
    <property type="entry name" value="Tdp1"/>
</dbReference>
<feature type="region of interest" description="Disordered" evidence="12">
    <location>
        <begin position="133"/>
        <end position="212"/>
    </location>
</feature>
<feature type="active site" description="Proton donor/acceptor" evidence="9">
    <location>
        <position position="654"/>
    </location>
</feature>
<feature type="active site" description="Nucleophile" evidence="9">
    <location>
        <position position="423"/>
    </location>
</feature>
<dbReference type="Gene3D" id="3.30.870.10">
    <property type="entry name" value="Endonuclease Chain A"/>
    <property type="match status" value="2"/>
</dbReference>
<evidence type="ECO:0000256" key="4">
    <source>
        <dbReference type="ARBA" id="ARBA00022763"/>
    </source>
</evidence>
<dbReference type="GO" id="GO:0006281">
    <property type="term" value="P:DNA repair"/>
    <property type="evidence" value="ECO:0007669"/>
    <property type="project" value="UniProtKB-KW"/>
</dbReference>
<evidence type="ECO:0000256" key="11">
    <source>
        <dbReference type="PIRSR" id="PIRSR610347-3"/>
    </source>
</evidence>
<dbReference type="EMBL" id="JAODUO010000057">
    <property type="protein sequence ID" value="KAK2191171.1"/>
    <property type="molecule type" value="Genomic_DNA"/>
</dbReference>
<dbReference type="SUPFAM" id="SSF56024">
    <property type="entry name" value="Phospholipase D/nuclease"/>
    <property type="match status" value="2"/>
</dbReference>
<organism evidence="14 15">
    <name type="scientific">Ridgeia piscesae</name>
    <name type="common">Tubeworm</name>
    <dbReference type="NCBI Taxonomy" id="27915"/>
    <lineage>
        <taxon>Eukaryota</taxon>
        <taxon>Metazoa</taxon>
        <taxon>Spiralia</taxon>
        <taxon>Lophotrochozoa</taxon>
        <taxon>Annelida</taxon>
        <taxon>Polychaeta</taxon>
        <taxon>Sedentaria</taxon>
        <taxon>Canalipalpata</taxon>
        <taxon>Sabellida</taxon>
        <taxon>Siboglinidae</taxon>
        <taxon>Ridgeia</taxon>
    </lineage>
</organism>
<keyword evidence="15" id="KW-1185">Reference proteome</keyword>
<keyword evidence="3" id="KW-0540">Nuclease</keyword>
<keyword evidence="5" id="KW-0378">Hydrolase</keyword>
<feature type="compositionally biased region" description="Basic and acidic residues" evidence="12">
    <location>
        <begin position="256"/>
        <end position="266"/>
    </location>
</feature>
<dbReference type="GO" id="GO:0003697">
    <property type="term" value="F:single-stranded DNA binding"/>
    <property type="evidence" value="ECO:0007669"/>
    <property type="project" value="TreeGrafter"/>
</dbReference>
<evidence type="ECO:0000313" key="15">
    <source>
        <dbReference type="Proteomes" id="UP001209878"/>
    </source>
</evidence>
<dbReference type="GO" id="GO:0005634">
    <property type="term" value="C:nucleus"/>
    <property type="evidence" value="ECO:0007669"/>
    <property type="project" value="UniProtKB-SubCell"/>
</dbReference>
<evidence type="ECO:0000313" key="14">
    <source>
        <dbReference type="EMBL" id="KAK2191171.1"/>
    </source>
</evidence>
<evidence type="ECO:0000256" key="3">
    <source>
        <dbReference type="ARBA" id="ARBA00022722"/>
    </source>
</evidence>
<proteinExistence type="inferred from homology"/>
<comment type="subcellular location">
    <subcellularLocation>
        <location evidence="1">Nucleus</location>
    </subcellularLocation>
</comment>
<feature type="compositionally biased region" description="Polar residues" evidence="12">
    <location>
        <begin position="292"/>
        <end position="310"/>
    </location>
</feature>